<feature type="region of interest" description="Disordered" evidence="8">
    <location>
        <begin position="1"/>
        <end position="24"/>
    </location>
</feature>
<dbReference type="Gene3D" id="3.30.450.20">
    <property type="entry name" value="PAS domain"/>
    <property type="match status" value="1"/>
</dbReference>
<dbReference type="InterPro" id="IPR000014">
    <property type="entry name" value="PAS"/>
</dbReference>
<dbReference type="Proteomes" id="UP001259572">
    <property type="component" value="Unassembled WGS sequence"/>
</dbReference>
<dbReference type="EC" id="2.7.13.3" evidence="2"/>
<dbReference type="Pfam" id="PF13426">
    <property type="entry name" value="PAS_9"/>
    <property type="match status" value="1"/>
</dbReference>
<keyword evidence="5" id="KW-0547">Nucleotide-binding</keyword>
<evidence type="ECO:0000256" key="6">
    <source>
        <dbReference type="ARBA" id="ARBA00022777"/>
    </source>
</evidence>
<evidence type="ECO:0000259" key="9">
    <source>
        <dbReference type="PROSITE" id="PS50112"/>
    </source>
</evidence>
<gene>
    <name evidence="10" type="ORF">RQX22_08635</name>
</gene>
<dbReference type="Pfam" id="PF07536">
    <property type="entry name" value="HWE_HK"/>
    <property type="match status" value="1"/>
</dbReference>
<dbReference type="EMBL" id="JAVUPU010000004">
    <property type="protein sequence ID" value="MDT9599015.1"/>
    <property type="molecule type" value="Genomic_DNA"/>
</dbReference>
<evidence type="ECO:0000256" key="5">
    <source>
        <dbReference type="ARBA" id="ARBA00022741"/>
    </source>
</evidence>
<evidence type="ECO:0000256" key="7">
    <source>
        <dbReference type="ARBA" id="ARBA00022840"/>
    </source>
</evidence>
<reference evidence="10 11" key="1">
    <citation type="submission" date="2023-05" db="EMBL/GenBank/DDBJ databases">
        <authorList>
            <person name="Guo Y."/>
        </authorList>
    </citation>
    <scope>NUCLEOTIDE SEQUENCE [LARGE SCALE GENOMIC DNA]</scope>
    <source>
        <strain evidence="10 11">GR2756</strain>
    </source>
</reference>
<keyword evidence="3" id="KW-0597">Phosphoprotein</keyword>
<feature type="domain" description="PAS" evidence="9">
    <location>
        <begin position="37"/>
        <end position="76"/>
    </location>
</feature>
<dbReference type="NCBIfam" id="TIGR00229">
    <property type="entry name" value="sensory_box"/>
    <property type="match status" value="1"/>
</dbReference>
<dbReference type="InterPro" id="IPR036890">
    <property type="entry name" value="HATPase_C_sf"/>
</dbReference>
<comment type="catalytic activity">
    <reaction evidence="1">
        <text>ATP + protein L-histidine = ADP + protein N-phospho-L-histidine.</text>
        <dbReference type="EC" id="2.7.13.3"/>
    </reaction>
</comment>
<dbReference type="Gene3D" id="3.30.565.10">
    <property type="entry name" value="Histidine kinase-like ATPase, C-terminal domain"/>
    <property type="match status" value="1"/>
</dbReference>
<comment type="caution">
    <text evidence="10">The sequence shown here is derived from an EMBL/GenBank/DDBJ whole genome shotgun (WGS) entry which is preliminary data.</text>
</comment>
<evidence type="ECO:0000256" key="4">
    <source>
        <dbReference type="ARBA" id="ARBA00022679"/>
    </source>
</evidence>
<evidence type="ECO:0000256" key="2">
    <source>
        <dbReference type="ARBA" id="ARBA00012438"/>
    </source>
</evidence>
<keyword evidence="11" id="KW-1185">Reference proteome</keyword>
<protein>
    <recommendedName>
        <fullName evidence="2">histidine kinase</fullName>
        <ecNumber evidence="2">2.7.13.3</ecNumber>
    </recommendedName>
</protein>
<accession>A0ABU3Q6I1</accession>
<proteinExistence type="predicted"/>
<name>A0ABU3Q6I1_9SPHN</name>
<dbReference type="PANTHER" id="PTHR41523:SF8">
    <property type="entry name" value="ETHYLENE RESPONSE SENSOR PROTEIN"/>
    <property type="match status" value="1"/>
</dbReference>
<dbReference type="InterPro" id="IPR035965">
    <property type="entry name" value="PAS-like_dom_sf"/>
</dbReference>
<keyword evidence="7" id="KW-0067">ATP-binding</keyword>
<keyword evidence="6 10" id="KW-0418">Kinase</keyword>
<dbReference type="InterPro" id="IPR011102">
    <property type="entry name" value="Sig_transdc_His_kinase_HWE"/>
</dbReference>
<evidence type="ECO:0000256" key="3">
    <source>
        <dbReference type="ARBA" id="ARBA00022553"/>
    </source>
</evidence>
<dbReference type="PANTHER" id="PTHR41523">
    <property type="entry name" value="TWO-COMPONENT SYSTEM SENSOR PROTEIN"/>
    <property type="match status" value="1"/>
</dbReference>
<dbReference type="PROSITE" id="PS50112">
    <property type="entry name" value="PAS"/>
    <property type="match status" value="1"/>
</dbReference>
<evidence type="ECO:0000313" key="10">
    <source>
        <dbReference type="EMBL" id="MDT9599015.1"/>
    </source>
</evidence>
<dbReference type="SMART" id="SM00911">
    <property type="entry name" value="HWE_HK"/>
    <property type="match status" value="1"/>
</dbReference>
<dbReference type="SUPFAM" id="SSF55785">
    <property type="entry name" value="PYP-like sensor domain (PAS domain)"/>
    <property type="match status" value="1"/>
</dbReference>
<evidence type="ECO:0000256" key="1">
    <source>
        <dbReference type="ARBA" id="ARBA00000085"/>
    </source>
</evidence>
<dbReference type="RefSeq" id="WP_315725589.1">
    <property type="nucleotide sequence ID" value="NZ_JAVUPU010000004.1"/>
</dbReference>
<organism evidence="10 11">
    <name type="scientific">Sphingosinicella rhizophila</name>
    <dbReference type="NCBI Taxonomy" id="3050082"/>
    <lineage>
        <taxon>Bacteria</taxon>
        <taxon>Pseudomonadati</taxon>
        <taxon>Pseudomonadota</taxon>
        <taxon>Alphaproteobacteria</taxon>
        <taxon>Sphingomonadales</taxon>
        <taxon>Sphingosinicellaceae</taxon>
        <taxon>Sphingosinicella</taxon>
    </lineage>
</organism>
<keyword evidence="4" id="KW-0808">Transferase</keyword>
<dbReference type="SMART" id="SM00091">
    <property type="entry name" value="PAS"/>
    <property type="match status" value="1"/>
</dbReference>
<evidence type="ECO:0000313" key="11">
    <source>
        <dbReference type="Proteomes" id="UP001259572"/>
    </source>
</evidence>
<sequence>MASPAVGKGRPVGGGRQQDEEAPFSPSVDDLLMLIGDGVVATDMHGRIILFNRAAEEMFGRTRKDVIMEGIEILLPARFRDDHRRQVVAFASGKPGASRLMGVRREVIGLRNNGEEFWTEATLSRRIVCGRSVNIVVLRDVTERKLLDEQRRIFSSEIAHRMKNNIAVINSVISMMAGYSSSVAHFAEALQGRLAAIANSNELLMAGSGGNADLRHLLNAELGPFLHPDTRNVVLSGPDHLVGSRLAIALSLVVHELVTNSAKYGAFSRIGGRIEIEWGIENEAGRPRLLLQWRESGGPPVHMPTRRGFGTDLIEQMLARSFSGKVDFDYRADGLICRLDVALDRWT</sequence>
<evidence type="ECO:0000256" key="8">
    <source>
        <dbReference type="SAM" id="MobiDB-lite"/>
    </source>
</evidence>
<dbReference type="CDD" id="cd00130">
    <property type="entry name" value="PAS"/>
    <property type="match status" value="1"/>
</dbReference>
<dbReference type="GO" id="GO:0016301">
    <property type="term" value="F:kinase activity"/>
    <property type="evidence" value="ECO:0007669"/>
    <property type="project" value="UniProtKB-KW"/>
</dbReference>